<keyword evidence="1" id="KW-0175">Coiled coil</keyword>
<name>A0A510JGK0_9FUSO</name>
<feature type="transmembrane region" description="Helical" evidence="2">
    <location>
        <begin position="310"/>
        <end position="332"/>
    </location>
</feature>
<dbReference type="Proteomes" id="UP000321892">
    <property type="component" value="Chromosome"/>
</dbReference>
<organism evidence="3 4">
    <name type="scientific">Leptotrichia hofstadii</name>
    <dbReference type="NCBI Taxonomy" id="157688"/>
    <lineage>
        <taxon>Bacteria</taxon>
        <taxon>Fusobacteriati</taxon>
        <taxon>Fusobacteriota</taxon>
        <taxon>Fusobacteriia</taxon>
        <taxon>Fusobacteriales</taxon>
        <taxon>Leptotrichiaceae</taxon>
        <taxon>Leptotrichia</taxon>
    </lineage>
</organism>
<dbReference type="RefSeq" id="WP_026746424.1">
    <property type="nucleotide sequence ID" value="NZ_AP019823.1"/>
</dbReference>
<evidence type="ECO:0000256" key="2">
    <source>
        <dbReference type="SAM" id="Phobius"/>
    </source>
</evidence>
<dbReference type="OrthoDB" id="9788304at2"/>
<sequence length="334" mass="39365">MSKEIKDNWFVVLELDFYPKAEENEEIIRNRIEEKKSEWERRKVRAYNKENFIRYINSYETIKKEMLGSNNIRKELIEDALAPVDNALKMGEGSIKVFTDDIIKKISRETKRSEKVIRQRIMENPNFELYDETIYNDYLDIIKKKADFEVIEKLLKTLNSEDIYSFLSSQNLKFETLDNSVINKERKKLENLHNNISSAKYKLYSQIEDMVNNDEEKQKYDKYLKYSKVMKELNYVKIYKNGTVGIKPVQNIKKILGNEKEATNIFIGFCEENNIAYNLSDNSDTAIADTLNDENENFKTTSDNKQTNYMIRYAVALAVFALGVFIINTYFIGI</sequence>
<dbReference type="EMBL" id="AP019823">
    <property type="protein sequence ID" value="BBM38449.1"/>
    <property type="molecule type" value="Genomic_DNA"/>
</dbReference>
<keyword evidence="2" id="KW-1133">Transmembrane helix</keyword>
<keyword evidence="2" id="KW-0812">Transmembrane</keyword>
<keyword evidence="4" id="KW-1185">Reference proteome</keyword>
<evidence type="ECO:0000256" key="1">
    <source>
        <dbReference type="SAM" id="Coils"/>
    </source>
</evidence>
<evidence type="ECO:0000313" key="3">
    <source>
        <dbReference type="EMBL" id="BBM38449.1"/>
    </source>
</evidence>
<reference evidence="3 4" key="1">
    <citation type="submission" date="2019-07" db="EMBL/GenBank/DDBJ databases">
        <title>Complete Genome Sequence of Leptotrichia hofstadii Strain JCM16775.</title>
        <authorList>
            <person name="Watanabe S."/>
            <person name="Cui L."/>
        </authorList>
    </citation>
    <scope>NUCLEOTIDE SEQUENCE [LARGE SCALE GENOMIC DNA]</scope>
    <source>
        <strain evidence="3 4">JCM16775</strain>
    </source>
</reference>
<protein>
    <submittedName>
        <fullName evidence="3">Uncharacterized protein</fullName>
    </submittedName>
</protein>
<evidence type="ECO:0000313" key="4">
    <source>
        <dbReference type="Proteomes" id="UP000321892"/>
    </source>
</evidence>
<accession>A0A510JGK0</accession>
<gene>
    <name evidence="3" type="ORF">JCM16775_1158</name>
</gene>
<dbReference type="AlphaFoldDB" id="A0A510JGK0"/>
<dbReference type="KEGG" id="lhf:JCM16775_1158"/>
<proteinExistence type="predicted"/>
<keyword evidence="2" id="KW-0472">Membrane</keyword>
<feature type="coiled-coil region" evidence="1">
    <location>
        <begin position="18"/>
        <end position="49"/>
    </location>
</feature>